<feature type="transmembrane region" description="Helical" evidence="2">
    <location>
        <begin position="389"/>
        <end position="414"/>
    </location>
</feature>
<dbReference type="Proteomes" id="UP000019062">
    <property type="component" value="Unassembled WGS sequence"/>
</dbReference>
<comment type="caution">
    <text evidence="3">The sequence shown here is derived from an EMBL/GenBank/DDBJ whole genome shotgun (WGS) entry which is preliminary data.</text>
</comment>
<feature type="transmembrane region" description="Helical" evidence="2">
    <location>
        <begin position="434"/>
        <end position="454"/>
    </location>
</feature>
<dbReference type="Gene3D" id="3.30.70.1320">
    <property type="entry name" value="Multidrug efflux transporter AcrB pore domain like"/>
    <property type="match status" value="1"/>
</dbReference>
<keyword evidence="2" id="KW-0812">Transmembrane</keyword>
<dbReference type="eggNOG" id="COG0841">
    <property type="taxonomic scope" value="Bacteria"/>
</dbReference>
<proteinExistence type="predicted"/>
<dbReference type="InterPro" id="IPR027463">
    <property type="entry name" value="AcrB_DN_DC_subdom"/>
</dbReference>
<feature type="transmembrane region" description="Helical" evidence="2">
    <location>
        <begin position="337"/>
        <end position="356"/>
    </location>
</feature>
<feature type="transmembrane region" description="Helical" evidence="2">
    <location>
        <begin position="466"/>
        <end position="488"/>
    </location>
</feature>
<feature type="transmembrane region" description="Helical" evidence="2">
    <location>
        <begin position="363"/>
        <end position="383"/>
    </location>
</feature>
<dbReference type="AlphaFoldDB" id="W4F1L9"/>
<dbReference type="SUPFAM" id="SSF82714">
    <property type="entry name" value="Multidrug efflux transporter AcrB TolC docking domain, DN and DC subdomains"/>
    <property type="match status" value="1"/>
</dbReference>
<feature type="transmembrane region" description="Helical" evidence="2">
    <location>
        <begin position="941"/>
        <end position="960"/>
    </location>
</feature>
<evidence type="ECO:0000313" key="3">
    <source>
        <dbReference type="EMBL" id="ETT86670.1"/>
    </source>
</evidence>
<feature type="transmembrane region" description="Helical" evidence="2">
    <location>
        <begin position="844"/>
        <end position="863"/>
    </location>
</feature>
<dbReference type="PATRIC" id="fig|1227360.4.peg.1662"/>
<dbReference type="PANTHER" id="PTHR32063:SF0">
    <property type="entry name" value="SWARMING MOTILITY PROTEIN SWRC"/>
    <property type="match status" value="1"/>
</dbReference>
<keyword evidence="2" id="KW-0472">Membrane</keyword>
<feature type="transmembrane region" description="Helical" evidence="2">
    <location>
        <begin position="870"/>
        <end position="892"/>
    </location>
</feature>
<dbReference type="EMBL" id="ASQA01000013">
    <property type="protein sequence ID" value="ETT86670.1"/>
    <property type="molecule type" value="Genomic_DNA"/>
</dbReference>
<organism evidence="3 4">
    <name type="scientific">Viridibacillus arenosi FSL R5-213</name>
    <dbReference type="NCBI Taxonomy" id="1227360"/>
    <lineage>
        <taxon>Bacteria</taxon>
        <taxon>Bacillati</taxon>
        <taxon>Bacillota</taxon>
        <taxon>Bacilli</taxon>
        <taxon>Bacillales</taxon>
        <taxon>Caryophanaceae</taxon>
        <taxon>Viridibacillus</taxon>
    </lineage>
</organism>
<name>W4F1L9_9BACL</name>
<feature type="coiled-coil region" evidence="1">
    <location>
        <begin position="611"/>
        <end position="638"/>
    </location>
</feature>
<feature type="transmembrane region" description="Helical" evidence="2">
    <location>
        <begin position="972"/>
        <end position="996"/>
    </location>
</feature>
<keyword evidence="2" id="KW-1133">Transmembrane helix</keyword>
<gene>
    <name evidence="3" type="ORF">C176_08157</name>
</gene>
<dbReference type="SUPFAM" id="SSF82693">
    <property type="entry name" value="Multidrug efflux transporter AcrB pore domain, PN1, PN2, PC1 and PC2 subdomains"/>
    <property type="match status" value="2"/>
</dbReference>
<keyword evidence="1" id="KW-0175">Coiled coil</keyword>
<accession>W4F1L9</accession>
<evidence type="ECO:0000256" key="1">
    <source>
        <dbReference type="SAM" id="Coils"/>
    </source>
</evidence>
<dbReference type="Pfam" id="PF00873">
    <property type="entry name" value="ACR_tran"/>
    <property type="match status" value="1"/>
</dbReference>
<evidence type="ECO:0000313" key="4">
    <source>
        <dbReference type="Proteomes" id="UP000019062"/>
    </source>
</evidence>
<dbReference type="GO" id="GO:0042910">
    <property type="term" value="F:xenobiotic transmembrane transporter activity"/>
    <property type="evidence" value="ECO:0007669"/>
    <property type="project" value="TreeGrafter"/>
</dbReference>
<protein>
    <submittedName>
        <fullName evidence="3">AcrB/AcrD/AcrF family transporter</fullName>
    </submittedName>
</protein>
<keyword evidence="4" id="KW-1185">Reference proteome</keyword>
<dbReference type="InterPro" id="IPR001036">
    <property type="entry name" value="Acrflvin-R"/>
</dbReference>
<dbReference type="GO" id="GO:0005886">
    <property type="term" value="C:plasma membrane"/>
    <property type="evidence" value="ECO:0007669"/>
    <property type="project" value="TreeGrafter"/>
</dbReference>
<dbReference type="Gene3D" id="1.20.1640.10">
    <property type="entry name" value="Multidrug efflux transporter AcrB transmembrane domain"/>
    <property type="match status" value="2"/>
</dbReference>
<feature type="transmembrane region" description="Helical" evidence="2">
    <location>
        <begin position="898"/>
        <end position="920"/>
    </location>
</feature>
<feature type="transmembrane region" description="Helical" evidence="2">
    <location>
        <begin position="519"/>
        <end position="539"/>
    </location>
</feature>
<dbReference type="SUPFAM" id="SSF82866">
    <property type="entry name" value="Multidrug efflux transporter AcrB transmembrane domain"/>
    <property type="match status" value="2"/>
</dbReference>
<evidence type="ECO:0000256" key="2">
    <source>
        <dbReference type="SAM" id="Phobius"/>
    </source>
</evidence>
<dbReference type="Gene3D" id="3.30.70.1430">
    <property type="entry name" value="Multidrug efflux transporter AcrB pore domain"/>
    <property type="match status" value="2"/>
</dbReference>
<dbReference type="PANTHER" id="PTHR32063">
    <property type="match status" value="1"/>
</dbReference>
<dbReference type="PRINTS" id="PR00702">
    <property type="entry name" value="ACRIFLAVINRP"/>
</dbReference>
<dbReference type="Gene3D" id="3.30.70.1440">
    <property type="entry name" value="Multidrug efflux transporter AcrB pore domain"/>
    <property type="match status" value="1"/>
</dbReference>
<feature type="transmembrane region" description="Helical" evidence="2">
    <location>
        <begin position="24"/>
        <end position="42"/>
    </location>
</feature>
<dbReference type="Gene3D" id="3.30.2090.10">
    <property type="entry name" value="Multidrug efflux transporter AcrB TolC docking domain, DN and DC subdomains"/>
    <property type="match status" value="2"/>
</dbReference>
<sequence length="1019" mass="111169">MDEHVKGDFFNMSIFTKWSFKNKAAITLVTILVLLLGTVSYFKLPMEFLPPADQPQITIIALGQGVDSNSMEQQVTTPIETAVSSVKGKKDYFSTTGDGFSQIDILFESKTNMKDAKQEVQEALSTVTLPKNVQKPSIIQLNTSMIPIADVSITFKDGLTKRNSEFAKKKIIPMYKDIKGVADVQAFGTESSYVSIKINNTLLAEKQLSLENIMTILQDQNLSASVGEKTIDDKASNIKIIGKLNSLKDIQQLSIAPDVKLADVAKVSIKKPTTTLTRVNGKDALILIMTKQSNANAVSTGKEIAEVTKKMNKQYHNVQSDVIMSTADMIEGSVNTMMKEVLLGALFATIVIVLFLRNLRSTFITIVSIPLSLAFTLFLLWMSGVSLNILTLGGVAVAVGRLVDDSIVVIENIFRKMQNEKFSVSLIVEATKEVGTAILASTLTTVAVFLPIGLVSGSLQDFLMPFALTITYSLLASLIVAVTVVPLMSSSLLKNSKLASHKPAVRFSRLLTWTLNHKWVVYLLSLLLFAGSIGTYFAMPKGEIDKSTADFIQATLEYPNDTPLEKVKENTLRLEDYIHSQDEVEYEYTQLGNTEDAARFGGVNSPTLATIMIMLKDSKDTEKMLERLEKQKNEYVGAELTVETASFMSGSSSPITIDVMGDDLNQIEKTATNVKEKIEGIKGIDKVTTNQDDKKMVYSFKVNAAEGSATQISQQLGVFLNRTPIGMATIGSQPTTIMLEPLLNPKTKDELNKMLVATPTGMAPLSKVAKLKQEEKPTNIIHKDGNSYVRITASVDPEHLSKVNEEITKTIFGKKDVKGMKIPAGVNVYIGGASAQQADDFSDLFITMLVSIGIVFLIMVVTFKTFRAPIAILCSLPLAAIGAILGLLISGITVDVTALLGALMLIGIVVTNAIVLLDRVKQNEKTMIIRDALVEAAATRMRPILMTAMATVCAMIPLLFKKAESTSLVSSSLAIVVIGGLTMATLLTLVVIPVIYETLHFRKAKRQQREQASEMNESV</sequence>
<reference evidence="3 4" key="1">
    <citation type="journal article" date="2014" name="BMC Genomics">
        <title>Genomic comparison of sporeforming bacilli isolated from milk.</title>
        <authorList>
            <person name="Moreno Switt A.I."/>
            <person name="Andrus A.D."/>
            <person name="Ranieri M.L."/>
            <person name="Orsi R.H."/>
            <person name="Ivy R."/>
            <person name="den Bakker H.C."/>
            <person name="Martin N.H."/>
            <person name="Wiedmann M."/>
            <person name="Boor K.J."/>
        </authorList>
    </citation>
    <scope>NUCLEOTIDE SEQUENCE [LARGE SCALE GENOMIC DNA]</scope>
    <source>
        <strain evidence="3 4">FSL R5-213</strain>
    </source>
</reference>